<evidence type="ECO:0000256" key="1">
    <source>
        <dbReference type="SAM" id="Phobius"/>
    </source>
</evidence>
<name>A0ABV8P4V0_9SPHI</name>
<dbReference type="EMBL" id="JBHSBW010000003">
    <property type="protein sequence ID" value="MFC4209913.1"/>
    <property type="molecule type" value="Genomic_DNA"/>
</dbReference>
<sequence>MPSHNPPQPFITENQGAHTITSADIDQLTDVDFKAFIDELTQKASKISFFQWFGALPMIAFTVILSVFSLKTKETVLHPGGRREVVTVDSYVGCYIRVRADAGSAVLATAKNVEIFTLLYAPSRKWFKTKVKDTAGYIASKLAKKGVVNDPREVSLEQYLINPRYYWQLGLGLAFFTVLVIYLAKVDRKGLK</sequence>
<protein>
    <submittedName>
        <fullName evidence="2">Uncharacterized protein</fullName>
    </submittedName>
</protein>
<organism evidence="2 3">
    <name type="scientific">Pedobacter lithocola</name>
    <dbReference type="NCBI Taxonomy" id="1908239"/>
    <lineage>
        <taxon>Bacteria</taxon>
        <taxon>Pseudomonadati</taxon>
        <taxon>Bacteroidota</taxon>
        <taxon>Sphingobacteriia</taxon>
        <taxon>Sphingobacteriales</taxon>
        <taxon>Sphingobacteriaceae</taxon>
        <taxon>Pedobacter</taxon>
    </lineage>
</organism>
<evidence type="ECO:0000313" key="2">
    <source>
        <dbReference type="EMBL" id="MFC4209913.1"/>
    </source>
</evidence>
<keyword evidence="3" id="KW-1185">Reference proteome</keyword>
<proteinExistence type="predicted"/>
<feature type="transmembrane region" description="Helical" evidence="1">
    <location>
        <begin position="49"/>
        <end position="70"/>
    </location>
</feature>
<reference evidence="3" key="1">
    <citation type="journal article" date="2019" name="Int. J. Syst. Evol. Microbiol.">
        <title>The Global Catalogue of Microorganisms (GCM) 10K type strain sequencing project: providing services to taxonomists for standard genome sequencing and annotation.</title>
        <authorList>
            <consortium name="The Broad Institute Genomics Platform"/>
            <consortium name="The Broad Institute Genome Sequencing Center for Infectious Disease"/>
            <person name="Wu L."/>
            <person name="Ma J."/>
        </authorList>
    </citation>
    <scope>NUCLEOTIDE SEQUENCE [LARGE SCALE GENOMIC DNA]</scope>
    <source>
        <strain evidence="3">CCM 8691</strain>
    </source>
</reference>
<feature type="transmembrane region" description="Helical" evidence="1">
    <location>
        <begin position="165"/>
        <end position="184"/>
    </location>
</feature>
<accession>A0ABV8P4V0</accession>
<keyword evidence="1" id="KW-0812">Transmembrane</keyword>
<comment type="caution">
    <text evidence="2">The sequence shown here is derived from an EMBL/GenBank/DDBJ whole genome shotgun (WGS) entry which is preliminary data.</text>
</comment>
<keyword evidence="1" id="KW-0472">Membrane</keyword>
<gene>
    <name evidence="2" type="ORF">ACFOWA_01890</name>
</gene>
<dbReference type="RefSeq" id="WP_378981196.1">
    <property type="nucleotide sequence ID" value="NZ_JBHSBW010000003.1"/>
</dbReference>
<dbReference type="Proteomes" id="UP001595789">
    <property type="component" value="Unassembled WGS sequence"/>
</dbReference>
<evidence type="ECO:0000313" key="3">
    <source>
        <dbReference type="Proteomes" id="UP001595789"/>
    </source>
</evidence>
<keyword evidence="1" id="KW-1133">Transmembrane helix</keyword>